<dbReference type="PANTHER" id="PTHR34853:SF1">
    <property type="entry name" value="LIPASE 5"/>
    <property type="match status" value="1"/>
</dbReference>
<dbReference type="PIRSF" id="PIRSF029171">
    <property type="entry name" value="Esterase_LipA"/>
    <property type="match status" value="1"/>
</dbReference>
<dbReference type="Pfam" id="PF03583">
    <property type="entry name" value="LIP"/>
    <property type="match status" value="1"/>
</dbReference>
<dbReference type="EMBL" id="JAYJJU010000002">
    <property type="protein sequence ID" value="MEB3030656.1"/>
    <property type="molecule type" value="Genomic_DNA"/>
</dbReference>
<protein>
    <submittedName>
        <fullName evidence="2">Lipase family protein</fullName>
    </submittedName>
</protein>
<dbReference type="SUPFAM" id="SSF53474">
    <property type="entry name" value="alpha/beta-Hydrolases"/>
    <property type="match status" value="1"/>
</dbReference>
<proteinExistence type="predicted"/>
<sequence>MTLQRRTFMAGLGSAAAVIPFAVACSRDSEAKTAIVRPAPEVKPRIAAPFTGGAPGTLLHREQVDTAISGARAWRIRYASRDVNDVAHETSGLVVAPIGRDRDRPILSWCHGTTGLGDVACPSAQPDPARELVTYFTPQATQQIDYGVPGLQGLIDAGWVVCATDYQGLGSPGMHQYVVNRTNARDAVNIAHAARALDVGAGTTLGAVGWSQGGGTAAAVAELDDSDYGDLKLIGTVPMSPAVPSVALRNPTGPAAALADSSLPPDSHLVMMLAGIQAANPSTLALSDVFTPLGVEIIEDAWNIQPVHHLNDTLARLFRLKGPVLQSPVTNFDAWKSAIAAGSAGARQPVAPVLLCIDGFGGGTVVPVAWQTAYSDAIKSLGGKVQVRDYPRDDHFSLPQSCIGDATAWLDSLL</sequence>
<reference evidence="2 3" key="1">
    <citation type="submission" date="2023-12" db="EMBL/GenBank/DDBJ databases">
        <title>Description of new species of Mycobacterium terrae complex isolated from sewage at the Sao Paulo Zoological Park Foundation in Brazil.</title>
        <authorList>
            <person name="Romagnoli C.L."/>
            <person name="Conceicao E.C."/>
            <person name="Machado E."/>
            <person name="Barreto L.B.P.F."/>
            <person name="Sharma A."/>
            <person name="Silva N.M."/>
            <person name="Marques L.E."/>
            <person name="Juliana M.A."/>
            <person name="Lourenco M.C.S."/>
            <person name="Digiampietri L.A."/>
            <person name="Suffys P.N."/>
            <person name="Viana-Niero C."/>
        </authorList>
    </citation>
    <scope>NUCLEOTIDE SEQUENCE [LARGE SCALE GENOMIC DNA]</scope>
    <source>
        <strain evidence="2 3">MYC340</strain>
    </source>
</reference>
<evidence type="ECO:0000313" key="3">
    <source>
        <dbReference type="Proteomes" id="UP001298593"/>
    </source>
</evidence>
<dbReference type="PROSITE" id="PS51318">
    <property type="entry name" value="TAT"/>
    <property type="match status" value="1"/>
</dbReference>
<comment type="caution">
    <text evidence="2">The sequence shown here is derived from an EMBL/GenBank/DDBJ whole genome shotgun (WGS) entry which is preliminary data.</text>
</comment>
<dbReference type="Proteomes" id="UP001298593">
    <property type="component" value="Unassembled WGS sequence"/>
</dbReference>
<dbReference type="PANTHER" id="PTHR34853">
    <property type="match status" value="1"/>
</dbReference>
<feature type="chain" id="PRO_5045883639" evidence="1">
    <location>
        <begin position="25"/>
        <end position="414"/>
    </location>
</feature>
<dbReference type="Gene3D" id="3.40.50.1820">
    <property type="entry name" value="alpha/beta hydrolase"/>
    <property type="match status" value="1"/>
</dbReference>
<organism evidence="2 3">
    <name type="scientific">[Mycobacterium] nativiensis</name>
    <dbReference type="NCBI Taxonomy" id="2855503"/>
    <lineage>
        <taxon>Bacteria</taxon>
        <taxon>Bacillati</taxon>
        <taxon>Actinomycetota</taxon>
        <taxon>Actinomycetes</taxon>
        <taxon>Mycobacteriales</taxon>
        <taxon>Mycobacteriaceae</taxon>
        <taxon>Mycolicibacter</taxon>
    </lineage>
</organism>
<dbReference type="InterPro" id="IPR029058">
    <property type="entry name" value="AB_hydrolase_fold"/>
</dbReference>
<feature type="signal peptide" evidence="1">
    <location>
        <begin position="1"/>
        <end position="24"/>
    </location>
</feature>
<dbReference type="InterPro" id="IPR005152">
    <property type="entry name" value="Lipase_secreted"/>
</dbReference>
<name>A0ABU5XUH4_9MYCO</name>
<evidence type="ECO:0000256" key="1">
    <source>
        <dbReference type="SAM" id="SignalP"/>
    </source>
</evidence>
<accession>A0ABU5XUH4</accession>
<gene>
    <name evidence="2" type="ORF">KV113_03715</name>
</gene>
<dbReference type="RefSeq" id="WP_224976707.1">
    <property type="nucleotide sequence ID" value="NZ_JAYJJU010000002.1"/>
</dbReference>
<dbReference type="PROSITE" id="PS51257">
    <property type="entry name" value="PROKAR_LIPOPROTEIN"/>
    <property type="match status" value="1"/>
</dbReference>
<dbReference type="InterPro" id="IPR006311">
    <property type="entry name" value="TAT_signal"/>
</dbReference>
<keyword evidence="1" id="KW-0732">Signal</keyword>
<evidence type="ECO:0000313" key="2">
    <source>
        <dbReference type="EMBL" id="MEB3030656.1"/>
    </source>
</evidence>
<keyword evidence="3" id="KW-1185">Reference proteome</keyword>